<evidence type="ECO:0000313" key="2">
    <source>
        <dbReference type="Proteomes" id="UP001057402"/>
    </source>
</evidence>
<dbReference type="EMBL" id="CM042883">
    <property type="protein sequence ID" value="KAI4378832.1"/>
    <property type="molecule type" value="Genomic_DNA"/>
</dbReference>
<reference evidence="2" key="1">
    <citation type="journal article" date="2023" name="Front. Plant Sci.">
        <title>Chromosomal-level genome assembly of Melastoma candidum provides insights into trichome evolution.</title>
        <authorList>
            <person name="Zhong Y."/>
            <person name="Wu W."/>
            <person name="Sun C."/>
            <person name="Zou P."/>
            <person name="Liu Y."/>
            <person name="Dai S."/>
            <person name="Zhou R."/>
        </authorList>
    </citation>
    <scope>NUCLEOTIDE SEQUENCE [LARGE SCALE GENOMIC DNA]</scope>
</reference>
<keyword evidence="2" id="KW-1185">Reference proteome</keyword>
<accession>A0ACB9RSB6</accession>
<protein>
    <submittedName>
        <fullName evidence="1">Uncharacterized protein</fullName>
    </submittedName>
</protein>
<dbReference type="Proteomes" id="UP001057402">
    <property type="component" value="Chromosome 4"/>
</dbReference>
<gene>
    <name evidence="1" type="ORF">MLD38_016258</name>
</gene>
<evidence type="ECO:0000313" key="1">
    <source>
        <dbReference type="EMBL" id="KAI4378832.1"/>
    </source>
</evidence>
<organism evidence="1 2">
    <name type="scientific">Melastoma candidum</name>
    <dbReference type="NCBI Taxonomy" id="119954"/>
    <lineage>
        <taxon>Eukaryota</taxon>
        <taxon>Viridiplantae</taxon>
        <taxon>Streptophyta</taxon>
        <taxon>Embryophyta</taxon>
        <taxon>Tracheophyta</taxon>
        <taxon>Spermatophyta</taxon>
        <taxon>Magnoliopsida</taxon>
        <taxon>eudicotyledons</taxon>
        <taxon>Gunneridae</taxon>
        <taxon>Pentapetalae</taxon>
        <taxon>rosids</taxon>
        <taxon>malvids</taxon>
        <taxon>Myrtales</taxon>
        <taxon>Melastomataceae</taxon>
        <taxon>Melastomatoideae</taxon>
        <taxon>Melastomateae</taxon>
        <taxon>Melastoma</taxon>
    </lineage>
</organism>
<comment type="caution">
    <text evidence="1">The sequence shown here is derived from an EMBL/GenBank/DDBJ whole genome shotgun (WGS) entry which is preliminary data.</text>
</comment>
<name>A0ACB9RSB6_9MYRT</name>
<sequence>MDNDLSYPYESVPLNPVRRDGAESLCVFSASPHADLAFDIKGTSLTLREGVGDQYNGTFFLNIALGSGSLLSFIPCPSSSLWLFSLSICCIVVTGLFSEEGMAYKAVEDVDLGPESDKFYLRANVKALRMAGLLVKMFVWFLKTLILGPLLVFMLKRNNLIHKLVSNAKIEKAPIFVPSHPYEDCAEQQVIEIDSNLSPPEKVRQAVNCIPLADKKLEFCCWVIILLPPDRDGLLKNICFWRDNSKEGQSLVAERLITAVEDSCNAPLKMSFFINHVAENIIRQATESTAVTREVRRTHLSVGWSTNSDEDEVDCLPYSTTGGTKWLHKLRSCKEDACCIESVRPCGAILVVKTNMHELGARTSGINPRYGTARNPYDPNRISGGSSSGLAAAVAAGLCPVAQELMGESSSSKLDCWHGGDPGWLSRGCLPSIGESYSIYAAISGQSVEHISNRKHPKGKIHYPLLQSETLKDIRLAKYGEWFNDYNHEIKTCCTRSLERLDNHCGWKTLEVTIPEIEAMRLAHYKTIASECNTSISSYLEKLKAGDLGWDARVVRSIYHSFSSKEYIKAQKIRNRQLQFHKKILSKVDVIASPTTGVTAYPLLDDAKETGELDYINGASPVRYSLVGNFLGLPAVTVPVGYDKLGLPNGLQFIGRPWSEATLMHIAHAMQAACLSEYKNPKVFYDLLKKE</sequence>
<proteinExistence type="predicted"/>